<sequence>MNTIATFDRISTICSETVTGHYSTSFSWAIRLLHKDLRMHIHAIYGFVRLADEIVDTFHQFDKEALLDQLTQATREAVESRISLNPILHSFQITVNQFDIPLTLVEHFLRSMRMDLTKTEYTNHTELNAYIYGSAEVVGLMCLKVICEGNSTKYNQLAPAACKLGAAFQKINFLRDLEDDASQLKRQYFPGVSMQNLSDDKKRQLENDILADFKAAYTGIMQLPAKGRFGVYLAYQYYLALFNRIRKRSSAAMLEKRIRVHNIEKLAILLEAGIKHRFGFI</sequence>
<dbReference type="GO" id="GO:0016117">
    <property type="term" value="P:carotenoid biosynthetic process"/>
    <property type="evidence" value="ECO:0007669"/>
    <property type="project" value="UniProtKB-ARBA"/>
</dbReference>
<accession>A0A1M7A621</accession>
<dbReference type="InterPro" id="IPR008949">
    <property type="entry name" value="Isoprenoid_synthase_dom_sf"/>
</dbReference>
<evidence type="ECO:0000256" key="1">
    <source>
        <dbReference type="ARBA" id="ARBA00022679"/>
    </source>
</evidence>
<keyword evidence="1" id="KW-0808">Transferase</keyword>
<dbReference type="InterPro" id="IPR019845">
    <property type="entry name" value="Squalene/phytoene_synthase_CS"/>
</dbReference>
<proteinExistence type="predicted"/>
<dbReference type="PANTHER" id="PTHR31480">
    <property type="entry name" value="BIFUNCTIONAL LYCOPENE CYCLASE/PHYTOENE SYNTHASE"/>
    <property type="match status" value="1"/>
</dbReference>
<evidence type="ECO:0000313" key="2">
    <source>
        <dbReference type="EMBL" id="SHL38115.1"/>
    </source>
</evidence>
<dbReference type="PROSITE" id="PS01045">
    <property type="entry name" value="SQUALEN_PHYTOEN_SYN_2"/>
    <property type="match status" value="1"/>
</dbReference>
<dbReference type="OrthoDB" id="9787280at2"/>
<dbReference type="InterPro" id="IPR002060">
    <property type="entry name" value="Squ/phyt_synthse"/>
</dbReference>
<organism evidence="2 3">
    <name type="scientific">Chitinophaga jiangningensis</name>
    <dbReference type="NCBI Taxonomy" id="1419482"/>
    <lineage>
        <taxon>Bacteria</taxon>
        <taxon>Pseudomonadati</taxon>
        <taxon>Bacteroidota</taxon>
        <taxon>Chitinophagia</taxon>
        <taxon>Chitinophagales</taxon>
        <taxon>Chitinophagaceae</taxon>
        <taxon>Chitinophaga</taxon>
    </lineage>
</organism>
<dbReference type="SFLD" id="SFLDG01018">
    <property type="entry name" value="Squalene/Phytoene_Synthase_Lik"/>
    <property type="match status" value="1"/>
</dbReference>
<gene>
    <name evidence="2" type="ORF">SAMN05444266_103140</name>
</gene>
<dbReference type="Gene3D" id="1.10.600.10">
    <property type="entry name" value="Farnesyl Diphosphate Synthase"/>
    <property type="match status" value="1"/>
</dbReference>
<dbReference type="CDD" id="cd00683">
    <property type="entry name" value="Trans_IPPS_HH"/>
    <property type="match status" value="1"/>
</dbReference>
<dbReference type="SFLD" id="SFLDS00005">
    <property type="entry name" value="Isoprenoid_Synthase_Type_I"/>
    <property type="match status" value="1"/>
</dbReference>
<dbReference type="GO" id="GO:0051996">
    <property type="term" value="F:squalene synthase [NAD(P)H] activity"/>
    <property type="evidence" value="ECO:0007669"/>
    <property type="project" value="InterPro"/>
</dbReference>
<dbReference type="InterPro" id="IPR044843">
    <property type="entry name" value="Trans_IPPS_bact-type"/>
</dbReference>
<dbReference type="GO" id="GO:0004311">
    <property type="term" value="F:geranylgeranyl diphosphate synthase activity"/>
    <property type="evidence" value="ECO:0007669"/>
    <property type="project" value="InterPro"/>
</dbReference>
<dbReference type="AlphaFoldDB" id="A0A1M7A621"/>
<dbReference type="Proteomes" id="UP000184420">
    <property type="component" value="Unassembled WGS sequence"/>
</dbReference>
<dbReference type="InterPro" id="IPR033904">
    <property type="entry name" value="Trans_IPPS_HH"/>
</dbReference>
<name>A0A1M7A621_9BACT</name>
<evidence type="ECO:0000313" key="3">
    <source>
        <dbReference type="Proteomes" id="UP000184420"/>
    </source>
</evidence>
<dbReference type="EMBL" id="FRBL01000003">
    <property type="protein sequence ID" value="SHL38115.1"/>
    <property type="molecule type" value="Genomic_DNA"/>
</dbReference>
<dbReference type="STRING" id="1419482.SAMN05444266_103140"/>
<dbReference type="RefSeq" id="WP_073079827.1">
    <property type="nucleotide sequence ID" value="NZ_FRBL01000003.1"/>
</dbReference>
<keyword evidence="3" id="KW-1185">Reference proteome</keyword>
<dbReference type="SUPFAM" id="SSF48576">
    <property type="entry name" value="Terpenoid synthases"/>
    <property type="match status" value="1"/>
</dbReference>
<reference evidence="2 3" key="1">
    <citation type="submission" date="2016-11" db="EMBL/GenBank/DDBJ databases">
        <authorList>
            <person name="Jaros S."/>
            <person name="Januszkiewicz K."/>
            <person name="Wedrychowicz H."/>
        </authorList>
    </citation>
    <scope>NUCLEOTIDE SEQUENCE [LARGE SCALE GENOMIC DNA]</scope>
    <source>
        <strain evidence="2 3">DSM 27406</strain>
    </source>
</reference>
<dbReference type="SFLD" id="SFLDG01212">
    <property type="entry name" value="Phytoene_synthase_like"/>
    <property type="match status" value="1"/>
</dbReference>
<dbReference type="Pfam" id="PF00494">
    <property type="entry name" value="SQS_PSY"/>
    <property type="match status" value="1"/>
</dbReference>
<protein>
    <submittedName>
        <fullName evidence="2">Phytoene/squalene synthetase</fullName>
    </submittedName>
</protein>